<dbReference type="AlphaFoldDB" id="A0A1H2IPV1"/>
<evidence type="ECO:0008006" key="4">
    <source>
        <dbReference type="Google" id="ProtNLM"/>
    </source>
</evidence>
<dbReference type="EMBL" id="FNLL01000009">
    <property type="protein sequence ID" value="SDU46133.1"/>
    <property type="molecule type" value="Genomic_DNA"/>
</dbReference>
<gene>
    <name evidence="2" type="ORF">SAMN04487931_10973</name>
</gene>
<evidence type="ECO:0000313" key="3">
    <source>
        <dbReference type="Proteomes" id="UP000199608"/>
    </source>
</evidence>
<organism evidence="2 3">
    <name type="scientific">Desulfobacula phenolica</name>
    <dbReference type="NCBI Taxonomy" id="90732"/>
    <lineage>
        <taxon>Bacteria</taxon>
        <taxon>Pseudomonadati</taxon>
        <taxon>Thermodesulfobacteriota</taxon>
        <taxon>Desulfobacteria</taxon>
        <taxon>Desulfobacterales</taxon>
        <taxon>Desulfobacteraceae</taxon>
        <taxon>Desulfobacula</taxon>
    </lineage>
</organism>
<evidence type="ECO:0000256" key="1">
    <source>
        <dbReference type="SAM" id="Phobius"/>
    </source>
</evidence>
<evidence type="ECO:0000313" key="2">
    <source>
        <dbReference type="EMBL" id="SDU46133.1"/>
    </source>
</evidence>
<keyword evidence="1" id="KW-0812">Transmembrane</keyword>
<feature type="transmembrane region" description="Helical" evidence="1">
    <location>
        <begin position="103"/>
        <end position="132"/>
    </location>
</feature>
<keyword evidence="1" id="KW-0472">Membrane</keyword>
<sequence length="228" mass="25024">MLDTLTLQTATSNSGVLIIIYTMFVAFLLSVTIGITYIKTFRGLSYSRTYVQAVILSSIVAATVVHAIGDSLAHGLGMIGALAIIRFRTSFKDPRDILFMFSALAAGIGCGVGAYNVAVIGTLGFVLMALLLHVTPLGQPSTFDGMLRFNINSSDENRHELEGLLKKYCKTFALITLREMQQGERLDYAYHVKIRKNRKSALLIKEMPEKIPSVRGVGLMLQETTVEL</sequence>
<name>A0A1H2IPV1_9BACT</name>
<proteinExistence type="predicted"/>
<keyword evidence="3" id="KW-1185">Reference proteome</keyword>
<dbReference type="Pfam" id="PF16316">
    <property type="entry name" value="DUF4956"/>
    <property type="match status" value="1"/>
</dbReference>
<feature type="transmembrane region" description="Helical" evidence="1">
    <location>
        <begin position="50"/>
        <end position="68"/>
    </location>
</feature>
<feature type="transmembrane region" description="Helical" evidence="1">
    <location>
        <begin position="15"/>
        <end position="38"/>
    </location>
</feature>
<protein>
    <recommendedName>
        <fullName evidence="4">DUF4956 domain-containing protein</fullName>
    </recommendedName>
</protein>
<accession>A0A1H2IPV1</accession>
<dbReference type="Proteomes" id="UP000199608">
    <property type="component" value="Unassembled WGS sequence"/>
</dbReference>
<dbReference type="InterPro" id="IPR032531">
    <property type="entry name" value="DUF4956"/>
</dbReference>
<keyword evidence="1" id="KW-1133">Transmembrane helix</keyword>
<reference evidence="3" key="1">
    <citation type="submission" date="2016-10" db="EMBL/GenBank/DDBJ databases">
        <authorList>
            <person name="Varghese N."/>
            <person name="Submissions S."/>
        </authorList>
    </citation>
    <scope>NUCLEOTIDE SEQUENCE [LARGE SCALE GENOMIC DNA]</scope>
    <source>
        <strain evidence="3">DSM 3384</strain>
    </source>
</reference>
<dbReference type="RefSeq" id="WP_092235815.1">
    <property type="nucleotide sequence ID" value="NZ_FNLL01000009.1"/>
</dbReference>